<dbReference type="Proteomes" id="UP000596660">
    <property type="component" value="Unplaced"/>
</dbReference>
<sequence length="152" mass="16771">MRSFSYYGFLQRKHDNLSAHGKDPQDLRGVAQQKAENARLAEESQKTTDTLRNELDSARSNMPCCCNTNDIPSMMDLESEGKSDRDDGEDDAHDIDQEEDGGVEFEAQNAKLLCLLKSLPGAPVPTVTEELDGFATSPFVDEIAMADTPKET</sequence>
<feature type="compositionally biased region" description="Basic and acidic residues" evidence="1">
    <location>
        <begin position="15"/>
        <end position="26"/>
    </location>
</feature>
<feature type="region of interest" description="Disordered" evidence="1">
    <location>
        <begin position="15"/>
        <end position="59"/>
    </location>
</feature>
<evidence type="ECO:0000313" key="3">
    <source>
        <dbReference type="Proteomes" id="UP000596660"/>
    </source>
</evidence>
<accession>A0A803MUG2</accession>
<organism evidence="2 3">
    <name type="scientific">Chenopodium quinoa</name>
    <name type="common">Quinoa</name>
    <dbReference type="NCBI Taxonomy" id="63459"/>
    <lineage>
        <taxon>Eukaryota</taxon>
        <taxon>Viridiplantae</taxon>
        <taxon>Streptophyta</taxon>
        <taxon>Embryophyta</taxon>
        <taxon>Tracheophyta</taxon>
        <taxon>Spermatophyta</taxon>
        <taxon>Magnoliopsida</taxon>
        <taxon>eudicotyledons</taxon>
        <taxon>Gunneridae</taxon>
        <taxon>Pentapetalae</taxon>
        <taxon>Caryophyllales</taxon>
        <taxon>Chenopodiaceae</taxon>
        <taxon>Chenopodioideae</taxon>
        <taxon>Atripliceae</taxon>
        <taxon>Chenopodium</taxon>
    </lineage>
</organism>
<reference evidence="2" key="2">
    <citation type="submission" date="2021-03" db="UniProtKB">
        <authorList>
            <consortium name="EnsemblPlants"/>
        </authorList>
    </citation>
    <scope>IDENTIFICATION</scope>
</reference>
<reference evidence="2" key="1">
    <citation type="journal article" date="2017" name="Nature">
        <title>The genome of Chenopodium quinoa.</title>
        <authorList>
            <person name="Jarvis D.E."/>
            <person name="Ho Y.S."/>
            <person name="Lightfoot D.J."/>
            <person name="Schmoeckel S.M."/>
            <person name="Li B."/>
            <person name="Borm T.J.A."/>
            <person name="Ohyanagi H."/>
            <person name="Mineta K."/>
            <person name="Michell C.T."/>
            <person name="Saber N."/>
            <person name="Kharbatia N.M."/>
            <person name="Rupper R.R."/>
            <person name="Sharp A.R."/>
            <person name="Dally N."/>
            <person name="Boughton B.A."/>
            <person name="Woo Y.H."/>
            <person name="Gao G."/>
            <person name="Schijlen E.G.W.M."/>
            <person name="Guo X."/>
            <person name="Momin A.A."/>
            <person name="Negrao S."/>
            <person name="Al-Babili S."/>
            <person name="Gehring C."/>
            <person name="Roessner U."/>
            <person name="Jung C."/>
            <person name="Murphy K."/>
            <person name="Arold S.T."/>
            <person name="Gojobori T."/>
            <person name="van der Linden C.G."/>
            <person name="van Loo E.N."/>
            <person name="Jellen E.N."/>
            <person name="Maughan P.J."/>
            <person name="Tester M."/>
        </authorList>
    </citation>
    <scope>NUCLEOTIDE SEQUENCE [LARGE SCALE GENOMIC DNA]</scope>
    <source>
        <strain evidence="2">cv. PI 614886</strain>
    </source>
</reference>
<dbReference type="Gramene" id="AUR62035474-RA">
    <property type="protein sequence ID" value="AUR62035474-RA:cds"/>
    <property type="gene ID" value="AUR62035474"/>
</dbReference>
<dbReference type="AlphaFoldDB" id="A0A803MUG2"/>
<evidence type="ECO:0000256" key="1">
    <source>
        <dbReference type="SAM" id="MobiDB-lite"/>
    </source>
</evidence>
<feature type="compositionally biased region" description="Basic and acidic residues" evidence="1">
    <location>
        <begin position="36"/>
        <end position="57"/>
    </location>
</feature>
<name>A0A803MUG2_CHEQI</name>
<proteinExistence type="predicted"/>
<protein>
    <submittedName>
        <fullName evidence="2">Uncharacterized protein</fullName>
    </submittedName>
</protein>
<feature type="region of interest" description="Disordered" evidence="1">
    <location>
        <begin position="71"/>
        <end position="103"/>
    </location>
</feature>
<keyword evidence="3" id="KW-1185">Reference proteome</keyword>
<dbReference type="EnsemblPlants" id="AUR62035474-RA">
    <property type="protein sequence ID" value="AUR62035474-RA:cds"/>
    <property type="gene ID" value="AUR62035474"/>
</dbReference>
<evidence type="ECO:0000313" key="2">
    <source>
        <dbReference type="EnsemblPlants" id="AUR62035474-RA:cds"/>
    </source>
</evidence>
<feature type="compositionally biased region" description="Acidic residues" evidence="1">
    <location>
        <begin position="86"/>
        <end position="103"/>
    </location>
</feature>